<dbReference type="Proteomes" id="UP000199120">
    <property type="component" value="Unassembled WGS sequence"/>
</dbReference>
<evidence type="ECO:0000313" key="3">
    <source>
        <dbReference type="Proteomes" id="UP000199120"/>
    </source>
</evidence>
<dbReference type="RefSeq" id="WP_090548057.1">
    <property type="nucleotide sequence ID" value="NZ_FNSR01000002.1"/>
</dbReference>
<evidence type="ECO:0000313" key="2">
    <source>
        <dbReference type="EMBL" id="SEK93279.1"/>
    </source>
</evidence>
<protein>
    <submittedName>
        <fullName evidence="2">Uncharacterized protein</fullName>
    </submittedName>
</protein>
<proteinExistence type="predicted"/>
<name>A0A1H7L2L7_9BURK</name>
<accession>A0A1H7L2L7</accession>
<dbReference type="AlphaFoldDB" id="A0A1H7L2L7"/>
<dbReference type="EMBL" id="FOAJ01000004">
    <property type="protein sequence ID" value="SEK93279.1"/>
    <property type="molecule type" value="Genomic_DNA"/>
</dbReference>
<evidence type="ECO:0000256" key="1">
    <source>
        <dbReference type="SAM" id="MobiDB-lite"/>
    </source>
</evidence>
<feature type="region of interest" description="Disordered" evidence="1">
    <location>
        <begin position="94"/>
        <end position="113"/>
    </location>
</feature>
<organism evidence="2 3">
    <name type="scientific">Paraburkholderia caballeronis</name>
    <dbReference type="NCBI Taxonomy" id="416943"/>
    <lineage>
        <taxon>Bacteria</taxon>
        <taxon>Pseudomonadati</taxon>
        <taxon>Pseudomonadota</taxon>
        <taxon>Betaproteobacteria</taxon>
        <taxon>Burkholderiales</taxon>
        <taxon>Burkholderiaceae</taxon>
        <taxon>Paraburkholderia</taxon>
    </lineage>
</organism>
<sequence>MGKKLDKATDAIQRVFSDQIDRTGHSADRIVAARKKNVSYAAIAVQMTENSHRNNPDAPETFNADEVKTIEKFHRANRTRAVFTKAQMNGLIELADGSTPTSGTGAPDGLLPT</sequence>
<gene>
    <name evidence="2" type="ORF">SAMN05192542_104161</name>
</gene>
<dbReference type="OrthoDB" id="9255749at2"/>
<keyword evidence="3" id="KW-1185">Reference proteome</keyword>
<reference evidence="3" key="1">
    <citation type="submission" date="2016-10" db="EMBL/GenBank/DDBJ databases">
        <authorList>
            <person name="Varghese N."/>
            <person name="Submissions S."/>
        </authorList>
    </citation>
    <scope>NUCLEOTIDE SEQUENCE [LARGE SCALE GENOMIC DNA]</scope>
    <source>
        <strain evidence="3">LMG 26416</strain>
    </source>
</reference>